<evidence type="ECO:0000256" key="1">
    <source>
        <dbReference type="ARBA" id="ARBA00001947"/>
    </source>
</evidence>
<dbReference type="EMBL" id="LN728267">
    <property type="protein sequence ID" value="CEP12769.1"/>
    <property type="molecule type" value="Genomic_DNA"/>
</dbReference>
<organism evidence="9 10">
    <name type="scientific">Parasitella parasitica</name>
    <dbReference type="NCBI Taxonomy" id="35722"/>
    <lineage>
        <taxon>Eukaryota</taxon>
        <taxon>Fungi</taxon>
        <taxon>Fungi incertae sedis</taxon>
        <taxon>Mucoromycota</taxon>
        <taxon>Mucoromycotina</taxon>
        <taxon>Mucoromycetes</taxon>
        <taxon>Mucorales</taxon>
        <taxon>Mucorineae</taxon>
        <taxon>Mucoraceae</taxon>
        <taxon>Parasitella</taxon>
    </lineage>
</organism>
<evidence type="ECO:0000259" key="8">
    <source>
        <dbReference type="SMART" id="SM00829"/>
    </source>
</evidence>
<dbReference type="Gene3D" id="3.90.180.10">
    <property type="entry name" value="Medium-chain alcohol dehydrogenases, catalytic domain"/>
    <property type="match status" value="1"/>
</dbReference>
<dbReference type="SMART" id="SM00829">
    <property type="entry name" value="PKS_ER"/>
    <property type="match status" value="1"/>
</dbReference>
<dbReference type="STRING" id="35722.A0A0B7NCN3"/>
<proteinExistence type="inferred from homology"/>
<dbReference type="InterPro" id="IPR036291">
    <property type="entry name" value="NAD(P)-bd_dom_sf"/>
</dbReference>
<dbReference type="Pfam" id="PF08240">
    <property type="entry name" value="ADH_N"/>
    <property type="match status" value="1"/>
</dbReference>
<dbReference type="SUPFAM" id="SSF51735">
    <property type="entry name" value="NAD(P)-binding Rossmann-fold domains"/>
    <property type="match status" value="1"/>
</dbReference>
<dbReference type="GO" id="GO:0008270">
    <property type="term" value="F:zinc ion binding"/>
    <property type="evidence" value="ECO:0007669"/>
    <property type="project" value="InterPro"/>
</dbReference>
<evidence type="ECO:0000256" key="3">
    <source>
        <dbReference type="ARBA" id="ARBA00022723"/>
    </source>
</evidence>
<feature type="domain" description="Enoyl reductase (ER)" evidence="8">
    <location>
        <begin position="17"/>
        <end position="360"/>
    </location>
</feature>
<dbReference type="InterPro" id="IPR045306">
    <property type="entry name" value="SDH-like"/>
</dbReference>
<evidence type="ECO:0000256" key="5">
    <source>
        <dbReference type="ARBA" id="ARBA00023002"/>
    </source>
</evidence>
<dbReference type="InterPro" id="IPR002328">
    <property type="entry name" value="ADH_Zn_CS"/>
</dbReference>
<keyword evidence="4 7" id="KW-0862">Zinc</keyword>
<dbReference type="OrthoDB" id="2148442at2759"/>
<gene>
    <name evidence="9" type="primary">PARPA_06750.1 scaffold 23505</name>
</gene>
<dbReference type="CDD" id="cd05285">
    <property type="entry name" value="sorbitol_DH"/>
    <property type="match status" value="1"/>
</dbReference>
<keyword evidence="10" id="KW-1185">Reference proteome</keyword>
<dbReference type="InterPro" id="IPR013154">
    <property type="entry name" value="ADH-like_N"/>
</dbReference>
<evidence type="ECO:0000256" key="7">
    <source>
        <dbReference type="RuleBase" id="RU361277"/>
    </source>
</evidence>
<reference evidence="9 10" key="1">
    <citation type="submission" date="2014-09" db="EMBL/GenBank/DDBJ databases">
        <authorList>
            <person name="Ellenberger Sabrina"/>
        </authorList>
    </citation>
    <scope>NUCLEOTIDE SEQUENCE [LARGE SCALE GENOMIC DNA]</scope>
    <source>
        <strain evidence="9 10">CBS 412.66</strain>
    </source>
</reference>
<evidence type="ECO:0000313" key="10">
    <source>
        <dbReference type="Proteomes" id="UP000054107"/>
    </source>
</evidence>
<name>A0A0B7NCN3_9FUNG</name>
<dbReference type="PANTHER" id="PTHR43161:SF9">
    <property type="entry name" value="SORBITOL DEHYDROGENASE"/>
    <property type="match status" value="1"/>
</dbReference>
<dbReference type="GO" id="GO:0006062">
    <property type="term" value="P:sorbitol catabolic process"/>
    <property type="evidence" value="ECO:0007669"/>
    <property type="project" value="TreeGrafter"/>
</dbReference>
<dbReference type="SUPFAM" id="SSF50129">
    <property type="entry name" value="GroES-like"/>
    <property type="match status" value="1"/>
</dbReference>
<accession>A0A0B7NCN3</accession>
<keyword evidence="3 7" id="KW-0479">Metal-binding</keyword>
<dbReference type="AlphaFoldDB" id="A0A0B7NCN3"/>
<evidence type="ECO:0000256" key="2">
    <source>
        <dbReference type="ARBA" id="ARBA00008072"/>
    </source>
</evidence>
<comment type="cofactor">
    <cofactor evidence="1 7">
        <name>Zn(2+)</name>
        <dbReference type="ChEBI" id="CHEBI:29105"/>
    </cofactor>
</comment>
<keyword evidence="6" id="KW-0520">NAD</keyword>
<dbReference type="InterPro" id="IPR013149">
    <property type="entry name" value="ADH-like_C"/>
</dbReference>
<dbReference type="GO" id="GO:0003939">
    <property type="term" value="F:L-iditol 2-dehydrogenase (NAD+) activity"/>
    <property type="evidence" value="ECO:0007669"/>
    <property type="project" value="TreeGrafter"/>
</dbReference>
<evidence type="ECO:0000313" key="9">
    <source>
        <dbReference type="EMBL" id="CEP12769.1"/>
    </source>
</evidence>
<sequence>MSTVSSSKKNNSFVLQKQDEISFEDRPVPVAGPGQVIVNIKATGICGSDVHYWTHGRIGHFVCKGPMVLGHESAGIVASLGEGVTDLEVGDRVALEPGVPCGRCEMCKIGKYNLCPDMAFAATPPYDGTLCDFYRHSADFCYKLPKNVSLEEGALIEPLSVGIHAARRGEVRLGDRVFVFGAGPVGLLTAAAAKAAGAAHVTMADISESRLKFAKSYIADETIHMTSKPPKDVDTNEFAKAEAEKIFASGISPANVVFDCTGVEVCVQMSIYLVKNNGKIVLVGMGASVQSISVADVSAREVDVRGVMRYCNTYPTAIEMLASGKIDLKSLITHRYKFKESLEAFQHVKEGREGTIKIVITNDD</sequence>
<dbReference type="Pfam" id="PF00107">
    <property type="entry name" value="ADH_zinc_N"/>
    <property type="match status" value="1"/>
</dbReference>
<evidence type="ECO:0000256" key="4">
    <source>
        <dbReference type="ARBA" id="ARBA00022833"/>
    </source>
</evidence>
<protein>
    <recommendedName>
        <fullName evidence="8">Enoyl reductase (ER) domain-containing protein</fullName>
    </recommendedName>
</protein>
<dbReference type="PROSITE" id="PS00059">
    <property type="entry name" value="ADH_ZINC"/>
    <property type="match status" value="1"/>
</dbReference>
<dbReference type="FunFam" id="3.40.50.720:FF:000068">
    <property type="entry name" value="Sorbitol dehydrogenase"/>
    <property type="match status" value="1"/>
</dbReference>
<comment type="similarity">
    <text evidence="2 7">Belongs to the zinc-containing alcohol dehydrogenase family.</text>
</comment>
<dbReference type="InterPro" id="IPR011032">
    <property type="entry name" value="GroES-like_sf"/>
</dbReference>
<dbReference type="InterPro" id="IPR020843">
    <property type="entry name" value="ER"/>
</dbReference>
<dbReference type="PANTHER" id="PTHR43161">
    <property type="entry name" value="SORBITOL DEHYDROGENASE"/>
    <property type="match status" value="1"/>
</dbReference>
<keyword evidence="5" id="KW-0560">Oxidoreductase</keyword>
<dbReference type="Proteomes" id="UP000054107">
    <property type="component" value="Unassembled WGS sequence"/>
</dbReference>
<evidence type="ECO:0000256" key="6">
    <source>
        <dbReference type="ARBA" id="ARBA00023027"/>
    </source>
</evidence>
<dbReference type="Gene3D" id="3.40.50.720">
    <property type="entry name" value="NAD(P)-binding Rossmann-like Domain"/>
    <property type="match status" value="1"/>
</dbReference>